<dbReference type="Pfam" id="PF00069">
    <property type="entry name" value="Pkinase"/>
    <property type="match status" value="1"/>
</dbReference>
<dbReference type="InterPro" id="IPR051177">
    <property type="entry name" value="CIK-Related_Protein"/>
</dbReference>
<gene>
    <name evidence="4" type="ORF">IPOD504_LOCUS175</name>
</gene>
<evidence type="ECO:0000256" key="1">
    <source>
        <dbReference type="ARBA" id="ARBA00038349"/>
    </source>
</evidence>
<feature type="non-terminal residue" evidence="4">
    <location>
        <position position="1"/>
    </location>
</feature>
<dbReference type="Proteomes" id="UP000837857">
    <property type="component" value="Chromosome 1"/>
</dbReference>
<proteinExistence type="inferred from homology"/>
<dbReference type="Gene3D" id="3.30.200.20">
    <property type="entry name" value="Phosphorylase Kinase, domain 1"/>
    <property type="match status" value="1"/>
</dbReference>
<dbReference type="EMBL" id="OW152813">
    <property type="protein sequence ID" value="CAH2034537.1"/>
    <property type="molecule type" value="Genomic_DNA"/>
</dbReference>
<feature type="region of interest" description="Disordered" evidence="2">
    <location>
        <begin position="1278"/>
        <end position="1327"/>
    </location>
</feature>
<reference evidence="4" key="1">
    <citation type="submission" date="2022-03" db="EMBL/GenBank/DDBJ databases">
        <authorList>
            <person name="Martin H S."/>
        </authorList>
    </citation>
    <scope>NUCLEOTIDE SEQUENCE</scope>
</reference>
<evidence type="ECO:0000313" key="4">
    <source>
        <dbReference type="EMBL" id="CAH2034537.1"/>
    </source>
</evidence>
<dbReference type="PANTHER" id="PTHR12984:SF16">
    <property type="entry name" value="BLACK MATCH, ISOFORM H"/>
    <property type="match status" value="1"/>
</dbReference>
<feature type="region of interest" description="Disordered" evidence="2">
    <location>
        <begin position="171"/>
        <end position="204"/>
    </location>
</feature>
<dbReference type="SMART" id="SM00220">
    <property type="entry name" value="S_TKc"/>
    <property type="match status" value="1"/>
</dbReference>
<dbReference type="PROSITE" id="PS50011">
    <property type="entry name" value="PROTEIN_KINASE_DOM"/>
    <property type="match status" value="1"/>
</dbReference>
<organism evidence="4 5">
    <name type="scientific">Iphiclides podalirius</name>
    <name type="common">scarce swallowtail</name>
    <dbReference type="NCBI Taxonomy" id="110791"/>
    <lineage>
        <taxon>Eukaryota</taxon>
        <taxon>Metazoa</taxon>
        <taxon>Ecdysozoa</taxon>
        <taxon>Arthropoda</taxon>
        <taxon>Hexapoda</taxon>
        <taxon>Insecta</taxon>
        <taxon>Pterygota</taxon>
        <taxon>Neoptera</taxon>
        <taxon>Endopterygota</taxon>
        <taxon>Lepidoptera</taxon>
        <taxon>Glossata</taxon>
        <taxon>Ditrysia</taxon>
        <taxon>Papilionoidea</taxon>
        <taxon>Papilionidae</taxon>
        <taxon>Papilioninae</taxon>
        <taxon>Iphiclides</taxon>
    </lineage>
</organism>
<dbReference type="InterPro" id="IPR000719">
    <property type="entry name" value="Prot_kinase_dom"/>
</dbReference>
<evidence type="ECO:0000256" key="2">
    <source>
        <dbReference type="SAM" id="MobiDB-lite"/>
    </source>
</evidence>
<feature type="compositionally biased region" description="Pro residues" evidence="2">
    <location>
        <begin position="277"/>
        <end position="291"/>
    </location>
</feature>
<keyword evidence="5" id="KW-1185">Reference proteome</keyword>
<feature type="compositionally biased region" description="Basic and acidic residues" evidence="2">
    <location>
        <begin position="393"/>
        <end position="402"/>
    </location>
</feature>
<accession>A0ABN8HNY7</accession>
<dbReference type="SUPFAM" id="SSF48371">
    <property type="entry name" value="ARM repeat"/>
    <property type="match status" value="1"/>
</dbReference>
<feature type="domain" description="Protein kinase" evidence="3">
    <location>
        <begin position="547"/>
        <end position="867"/>
    </location>
</feature>
<feature type="region of interest" description="Disordered" evidence="2">
    <location>
        <begin position="262"/>
        <end position="508"/>
    </location>
</feature>
<evidence type="ECO:0000313" key="5">
    <source>
        <dbReference type="Proteomes" id="UP000837857"/>
    </source>
</evidence>
<dbReference type="Gene3D" id="1.10.510.10">
    <property type="entry name" value="Transferase(Phosphotransferase) domain 1"/>
    <property type="match status" value="1"/>
</dbReference>
<dbReference type="InterPro" id="IPR011009">
    <property type="entry name" value="Kinase-like_dom_sf"/>
</dbReference>
<dbReference type="SUPFAM" id="SSF56112">
    <property type="entry name" value="Protein kinase-like (PK-like)"/>
    <property type="match status" value="1"/>
</dbReference>
<dbReference type="Gene3D" id="1.25.10.10">
    <property type="entry name" value="Leucine-rich Repeat Variant"/>
    <property type="match status" value="1"/>
</dbReference>
<feature type="compositionally biased region" description="Polar residues" evidence="2">
    <location>
        <begin position="1313"/>
        <end position="1327"/>
    </location>
</feature>
<dbReference type="InterPro" id="IPR016024">
    <property type="entry name" value="ARM-type_fold"/>
</dbReference>
<dbReference type="InterPro" id="IPR011989">
    <property type="entry name" value="ARM-like"/>
</dbReference>
<feature type="region of interest" description="Disordered" evidence="2">
    <location>
        <begin position="71"/>
        <end position="91"/>
    </location>
</feature>
<name>A0ABN8HNY7_9NEOP</name>
<dbReference type="PANTHER" id="PTHR12984">
    <property type="entry name" value="SCY1-RELATED S/T PROTEIN KINASE-LIKE"/>
    <property type="match status" value="1"/>
</dbReference>
<evidence type="ECO:0000259" key="3">
    <source>
        <dbReference type="PROSITE" id="PS50011"/>
    </source>
</evidence>
<comment type="similarity">
    <text evidence="1">Belongs to the protein kinase superfamily.</text>
</comment>
<dbReference type="CDD" id="cd14011">
    <property type="entry name" value="PK_SCY1_like"/>
    <property type="match status" value="1"/>
</dbReference>
<sequence>MPVGRDRSNRMDASQFFRGAAAWQRTVAPDSSADERLARSQLPTALGLVRLRLIQGFKLFPSVAKVHKECTRAPSNGRPGPSATASASSTVNIPCRLSSQRNMFGDNRGGAKSVGANLGVPKPVVAKPRLVKPGVVNPGTAKPGLVKPGVVNPGTAKPGLVKPGLVNPGAARPGVANTSGAFRGGTKPVAVRPDTSYPGPPKLGVPRIVEPKAVICSTDSEIPKPSIARPGEVKPGIPKVIIDKPGVVKPGIPKQEILKPAINKPGVPKPAINKPGVPKPGIPKPGIPKPGIPKQGVLDPGVAKPEAAKAGVTKPEITKPGVANPGLNKLEEIKPIETKLAGPTSGGAKPGAVNLGGPKPGGANLDKTNPGGVINKAFNPEGATSEDSTPGEAKPKNSKLEESQPGASRPGVTKQGPSRLEAAKLTASRIVGIRFLGGGKPSETKTGTAKLEGAKSEEGQPDTKATEDKPGGSNFGGARPKEVKPSEAKQGVAKTRVKKPAKSESGARGRIRRAFYRMAALISKVKFAVTSPPSLENNPITQYFEIGKEAATAGSGLMWKVHDAYRKSDGKECSVFIFDKRASEKLFKPKRRECMLRRIRSCVDQLEKLRHPRMLQIIHALEEGTNTFAFASESVLGSLHNILSWHESSPVLPGGQAPIMPHPMSLGPPSSHSFLNPAPQPQTPPFAKEYYFIDIELRYGFLQIIEALHYLHYTIRQVHRNVCPQAIIVTKRGTWKLFGLEFVENMITSDPTELIPVAPWSIKIAKFCQPSLDFLAPEVQTNAHCNILSDMFSLGLVICAVFNGGKPLLQANNNPMLYMKQIEFLDHQVNAVLPRVPAALQEAVQRLLSLDPHPRPTTQLLPLIKYFKCQSEPAIQAMQFLDVITVKDANQRTNFYSAMLIDALPYIPKKLRWQHVWPVLQLEVRTAEVLAAVLQPIIWLTNEASQEEFSHFVLPTLNYIRRNLINSPKCVQASVMILENLHVILKKCQPDEVQSEVMPLLFNALDSNTNQVQTASLIAIQNVSDSIEDKHLHNIVLGKVKILLEKNQSDVKIISLVLGFFEKVLTRLERNHILEHVIPTLLAMRLTDPDIINRVVKLYKTILAEQKFGLTTNVMATRMIPALAPQTVNPSLNADQFANLMEILYDMLENIDKSQRLRMKAEGLAVPSPERHRALRHQMSNDNVTAPPFNIPNLRVEQRKTSSAEDMARKNSVTGQSNIGGSIGAFKSKFSLGTGIGQWFFGSSNSANNDSNFLRVGNAFPNRRLSDNTLMTPKIRIAPSCASSPGGTPGGNAGLPTRRHSSIGPQERRGSAVNLSPPTGGSMPNTSSSVPFLLTSSMQSIRSRRPSAVLGGSQGSGILQQLSSGMVRHLPMGAHNSMQAHLHAPLGAIQNAAAAGYNVVKKCPSLSITINPPAVYWAFVNREMIVIWAGSVASGGPGKRRPSDTCRSVRPCIAPLPQPSASVTFLPPDIPHHQLPQYGSLRKDLAYSAS</sequence>
<protein>
    <recommendedName>
        <fullName evidence="3">Protein kinase domain-containing protein</fullName>
    </recommendedName>
</protein>